<gene>
    <name evidence="1" type="ORF">S03H2_41551</name>
</gene>
<sequence>ELGIDATDEQVEDITAQVKKEGEMKKSAVSEETFRRICENVFQNS</sequence>
<proteinExistence type="predicted"/>
<evidence type="ECO:0000313" key="1">
    <source>
        <dbReference type="EMBL" id="GAH70882.1"/>
    </source>
</evidence>
<reference evidence="1" key="1">
    <citation type="journal article" date="2014" name="Front. Microbiol.">
        <title>High frequency of phylogenetically diverse reductive dehalogenase-homologous genes in deep subseafloor sedimentary metagenomes.</title>
        <authorList>
            <person name="Kawai M."/>
            <person name="Futagami T."/>
            <person name="Toyoda A."/>
            <person name="Takaki Y."/>
            <person name="Nishi S."/>
            <person name="Hori S."/>
            <person name="Arai W."/>
            <person name="Tsubouchi T."/>
            <person name="Morono Y."/>
            <person name="Uchiyama I."/>
            <person name="Ito T."/>
            <person name="Fujiyama A."/>
            <person name="Inagaki F."/>
            <person name="Takami H."/>
        </authorList>
    </citation>
    <scope>NUCLEOTIDE SEQUENCE</scope>
    <source>
        <strain evidence="1">Expedition CK06-06</strain>
    </source>
</reference>
<name>X1HN12_9ZZZZ</name>
<comment type="caution">
    <text evidence="1">The sequence shown here is derived from an EMBL/GenBank/DDBJ whole genome shotgun (WGS) entry which is preliminary data.</text>
</comment>
<dbReference type="EMBL" id="BARU01025815">
    <property type="protein sequence ID" value="GAH70882.1"/>
    <property type="molecule type" value="Genomic_DNA"/>
</dbReference>
<organism evidence="1">
    <name type="scientific">marine sediment metagenome</name>
    <dbReference type="NCBI Taxonomy" id="412755"/>
    <lineage>
        <taxon>unclassified sequences</taxon>
        <taxon>metagenomes</taxon>
        <taxon>ecological metagenomes</taxon>
    </lineage>
</organism>
<dbReference type="AlphaFoldDB" id="X1HN12"/>
<accession>X1HN12</accession>
<protein>
    <submittedName>
        <fullName evidence="1">Uncharacterized protein</fullName>
    </submittedName>
</protein>
<feature type="non-terminal residue" evidence="1">
    <location>
        <position position="1"/>
    </location>
</feature>